<dbReference type="PANTHER" id="PTHR13604">
    <property type="entry name" value="DC12-RELATED"/>
    <property type="match status" value="1"/>
</dbReference>
<keyword evidence="7" id="KW-0456">Lyase</keyword>
<name>A0A415E114_9FIRM</name>
<sequence length="195" mass="22658">MCGRFYTDNEIAADILRRAGRTADNLELPNTGDIYPSQQALILSGRDTNFYAETMPWGFPRFDGKGLLINARAETAAEKKTFKDSVLHRRCLIPARHFYEWDQKKNKIAFRYADQHTIFMAGFYRQFAEEDRFIIVTTSANDSMRPVHDRMPLILPEEHLADWIYNQDAALEMLAQPSPLLQRFQEEEQQILPLA</sequence>
<evidence type="ECO:0000256" key="6">
    <source>
        <dbReference type="ARBA" id="ARBA00023125"/>
    </source>
</evidence>
<dbReference type="InterPro" id="IPR003738">
    <property type="entry name" value="SRAP"/>
</dbReference>
<accession>A0A415E114</accession>
<dbReference type="GO" id="GO:0016829">
    <property type="term" value="F:lyase activity"/>
    <property type="evidence" value="ECO:0007669"/>
    <property type="project" value="UniProtKB-KW"/>
</dbReference>
<keyword evidence="4 8" id="KW-0378">Hydrolase</keyword>
<dbReference type="GO" id="GO:0003697">
    <property type="term" value="F:single-stranded DNA binding"/>
    <property type="evidence" value="ECO:0007669"/>
    <property type="project" value="InterPro"/>
</dbReference>
<dbReference type="EMBL" id="QRMS01000003">
    <property type="protein sequence ID" value="RHJ87327.1"/>
    <property type="molecule type" value="Genomic_DNA"/>
</dbReference>
<dbReference type="GO" id="GO:0008233">
    <property type="term" value="F:peptidase activity"/>
    <property type="evidence" value="ECO:0007669"/>
    <property type="project" value="UniProtKB-KW"/>
</dbReference>
<evidence type="ECO:0000256" key="7">
    <source>
        <dbReference type="ARBA" id="ARBA00023239"/>
    </source>
</evidence>
<evidence type="ECO:0000256" key="5">
    <source>
        <dbReference type="ARBA" id="ARBA00023124"/>
    </source>
</evidence>
<keyword evidence="2 8" id="KW-0645">Protease</keyword>
<evidence type="ECO:0000313" key="9">
    <source>
        <dbReference type="EMBL" id="RHJ87327.1"/>
    </source>
</evidence>
<dbReference type="Proteomes" id="UP000284841">
    <property type="component" value="Unassembled WGS sequence"/>
</dbReference>
<dbReference type="SUPFAM" id="SSF143081">
    <property type="entry name" value="BB1717-like"/>
    <property type="match status" value="1"/>
</dbReference>
<dbReference type="GO" id="GO:0106300">
    <property type="term" value="P:protein-DNA covalent cross-linking repair"/>
    <property type="evidence" value="ECO:0007669"/>
    <property type="project" value="InterPro"/>
</dbReference>
<protein>
    <recommendedName>
        <fullName evidence="8">Abasic site processing protein</fullName>
        <ecNumber evidence="8">3.4.-.-</ecNumber>
    </recommendedName>
</protein>
<dbReference type="RefSeq" id="WP_118335834.1">
    <property type="nucleotide sequence ID" value="NZ_AP025567.1"/>
</dbReference>
<evidence type="ECO:0000256" key="1">
    <source>
        <dbReference type="ARBA" id="ARBA00008136"/>
    </source>
</evidence>
<dbReference type="Gene3D" id="3.90.1680.10">
    <property type="entry name" value="SOS response associated peptidase-like"/>
    <property type="match status" value="1"/>
</dbReference>
<dbReference type="AlphaFoldDB" id="A0A415E114"/>
<dbReference type="STRING" id="1776384.GCA_900086585_00799"/>
<evidence type="ECO:0000256" key="3">
    <source>
        <dbReference type="ARBA" id="ARBA00022763"/>
    </source>
</evidence>
<dbReference type="Pfam" id="PF02586">
    <property type="entry name" value="SRAP"/>
    <property type="match status" value="1"/>
</dbReference>
<proteinExistence type="inferred from homology"/>
<comment type="caution">
    <text evidence="9">The sequence shown here is derived from an EMBL/GenBank/DDBJ whole genome shotgun (WGS) entry which is preliminary data.</text>
</comment>
<dbReference type="GO" id="GO:0006508">
    <property type="term" value="P:proteolysis"/>
    <property type="evidence" value="ECO:0007669"/>
    <property type="project" value="UniProtKB-KW"/>
</dbReference>
<evidence type="ECO:0000313" key="10">
    <source>
        <dbReference type="Proteomes" id="UP000284841"/>
    </source>
</evidence>
<comment type="similarity">
    <text evidence="1 8">Belongs to the SOS response-associated peptidase family.</text>
</comment>
<evidence type="ECO:0000256" key="4">
    <source>
        <dbReference type="ARBA" id="ARBA00022801"/>
    </source>
</evidence>
<organism evidence="9 10">
    <name type="scientific">Emergencia timonensis</name>
    <dbReference type="NCBI Taxonomy" id="1776384"/>
    <lineage>
        <taxon>Bacteria</taxon>
        <taxon>Bacillati</taxon>
        <taxon>Bacillota</taxon>
        <taxon>Clostridia</taxon>
        <taxon>Peptostreptococcales</taxon>
        <taxon>Anaerovoracaceae</taxon>
        <taxon>Emergencia</taxon>
    </lineage>
</organism>
<keyword evidence="10" id="KW-1185">Reference proteome</keyword>
<keyword evidence="6" id="KW-0238">DNA-binding</keyword>
<gene>
    <name evidence="9" type="ORF">DW099_11550</name>
</gene>
<dbReference type="EC" id="3.4.-.-" evidence="8"/>
<reference evidence="9 10" key="1">
    <citation type="submission" date="2018-08" db="EMBL/GenBank/DDBJ databases">
        <title>A genome reference for cultivated species of the human gut microbiota.</title>
        <authorList>
            <person name="Zou Y."/>
            <person name="Xue W."/>
            <person name="Luo G."/>
        </authorList>
    </citation>
    <scope>NUCLEOTIDE SEQUENCE [LARGE SCALE GENOMIC DNA]</scope>
    <source>
        <strain evidence="9 10">AM07-24</strain>
    </source>
</reference>
<evidence type="ECO:0000256" key="8">
    <source>
        <dbReference type="RuleBase" id="RU364100"/>
    </source>
</evidence>
<keyword evidence="5" id="KW-0190">Covalent protein-DNA linkage</keyword>
<keyword evidence="3" id="KW-0227">DNA damage</keyword>
<dbReference type="PANTHER" id="PTHR13604:SF0">
    <property type="entry name" value="ABASIC SITE PROCESSING PROTEIN HMCES"/>
    <property type="match status" value="1"/>
</dbReference>
<dbReference type="OrthoDB" id="9782620at2"/>
<dbReference type="InterPro" id="IPR036590">
    <property type="entry name" value="SRAP-like"/>
</dbReference>
<evidence type="ECO:0000256" key="2">
    <source>
        <dbReference type="ARBA" id="ARBA00022670"/>
    </source>
</evidence>